<dbReference type="OrthoDB" id="6105256at2"/>
<name>X7E385_9GAMM</name>
<keyword evidence="3" id="KW-1185">Reference proteome</keyword>
<protein>
    <submittedName>
        <fullName evidence="2">Uridine kinase</fullName>
    </submittedName>
</protein>
<dbReference type="AlphaFoldDB" id="X7E385"/>
<comment type="caution">
    <text evidence="2">The sequence shown here is derived from an EMBL/GenBank/DDBJ whole genome shotgun (WGS) entry which is preliminary data.</text>
</comment>
<organism evidence="2 3">
    <name type="scientific">Marinomonas ushuaiensis DSM 15871</name>
    <dbReference type="NCBI Taxonomy" id="1122207"/>
    <lineage>
        <taxon>Bacteria</taxon>
        <taxon>Pseudomonadati</taxon>
        <taxon>Pseudomonadota</taxon>
        <taxon>Gammaproteobacteria</taxon>
        <taxon>Oceanospirillales</taxon>
        <taxon>Oceanospirillaceae</taxon>
        <taxon>Marinomonas</taxon>
    </lineage>
</organism>
<dbReference type="GO" id="GO:0016301">
    <property type="term" value="F:kinase activity"/>
    <property type="evidence" value="ECO:0007669"/>
    <property type="project" value="UniProtKB-KW"/>
</dbReference>
<feature type="chain" id="PRO_5004977976" evidence="1">
    <location>
        <begin position="25"/>
        <end position="192"/>
    </location>
</feature>
<keyword evidence="1" id="KW-0732">Signal</keyword>
<evidence type="ECO:0000313" key="3">
    <source>
        <dbReference type="Proteomes" id="UP000054058"/>
    </source>
</evidence>
<gene>
    <name evidence="2" type="ORF">MUS1_14920</name>
</gene>
<keyword evidence="2" id="KW-0808">Transferase</keyword>
<accession>X7E385</accession>
<dbReference type="PATRIC" id="fig|1122207.3.peg.2133"/>
<keyword evidence="2" id="KW-0418">Kinase</keyword>
<dbReference type="Proteomes" id="UP000054058">
    <property type="component" value="Unassembled WGS sequence"/>
</dbReference>
<feature type="signal peptide" evidence="1">
    <location>
        <begin position="1"/>
        <end position="24"/>
    </location>
</feature>
<dbReference type="EMBL" id="JAMB01000008">
    <property type="protein sequence ID" value="ETX10519.1"/>
    <property type="molecule type" value="Genomic_DNA"/>
</dbReference>
<evidence type="ECO:0000256" key="1">
    <source>
        <dbReference type="SAM" id="SignalP"/>
    </source>
</evidence>
<sequence>MTSRNASIFFVFMVSTFFVSQVFANASKANGDVEKAPKPRITGNAKFFGLPLNDLALPRLEKHLSEMGLQNYPSYKDGVVNYSLGPDGILGVTDATVFSNSSGYVQQARLSGVVESNEKRKALGDLLLRRYGTPSDGQLRSGLGHAAWLFRDGTMVELRNSTFDVSIMYVDERPRVASHSGKIDVEALSRKK</sequence>
<dbReference type="STRING" id="1122207.MUS1_14920"/>
<proteinExistence type="predicted"/>
<reference evidence="2 3" key="1">
    <citation type="submission" date="2014-01" db="EMBL/GenBank/DDBJ databases">
        <title>Marinomonas ushuaiensis DSM 15871 Genome Sequencing.</title>
        <authorList>
            <person name="Lai Q."/>
            <person name="Shao Z.S."/>
        </authorList>
    </citation>
    <scope>NUCLEOTIDE SEQUENCE [LARGE SCALE GENOMIC DNA]</scope>
    <source>
        <strain evidence="2 3">DSM 15871</strain>
    </source>
</reference>
<dbReference type="RefSeq" id="WP_036162222.1">
    <property type="nucleotide sequence ID" value="NZ_JAMB01000008.1"/>
</dbReference>
<evidence type="ECO:0000313" key="2">
    <source>
        <dbReference type="EMBL" id="ETX10519.1"/>
    </source>
</evidence>